<dbReference type="KEGG" id="clc:Calla_0386"/>
<dbReference type="PANTHER" id="PTHR30518">
    <property type="entry name" value="ENDOLYTIC MUREIN TRANSGLYCOSYLASE"/>
    <property type="match status" value="1"/>
</dbReference>
<dbReference type="CDD" id="cd08010">
    <property type="entry name" value="MltG_like"/>
    <property type="match status" value="1"/>
</dbReference>
<evidence type="ECO:0000256" key="6">
    <source>
        <dbReference type="ARBA" id="ARBA00023316"/>
    </source>
</evidence>
<dbReference type="InterPro" id="IPR003770">
    <property type="entry name" value="MLTG-like"/>
</dbReference>
<keyword evidence="4 7" id="KW-0472">Membrane</keyword>
<evidence type="ECO:0000256" key="2">
    <source>
        <dbReference type="ARBA" id="ARBA00022692"/>
    </source>
</evidence>
<evidence type="ECO:0000256" key="4">
    <source>
        <dbReference type="ARBA" id="ARBA00023136"/>
    </source>
</evidence>
<dbReference type="HAMAP" id="MF_02065">
    <property type="entry name" value="MltG"/>
    <property type="match status" value="1"/>
</dbReference>
<keyword evidence="2 7" id="KW-0812">Transmembrane</keyword>
<dbReference type="PANTHER" id="PTHR30518:SF2">
    <property type="entry name" value="ENDOLYTIC MUREIN TRANSGLYCOSYLASE"/>
    <property type="match status" value="1"/>
</dbReference>
<keyword evidence="3 7" id="KW-1133">Transmembrane helix</keyword>
<dbReference type="GO" id="GO:0008932">
    <property type="term" value="F:lytic endotransglycosylase activity"/>
    <property type="evidence" value="ECO:0007669"/>
    <property type="project" value="UniProtKB-UniRule"/>
</dbReference>
<dbReference type="GO" id="GO:0005886">
    <property type="term" value="C:plasma membrane"/>
    <property type="evidence" value="ECO:0007669"/>
    <property type="project" value="UniProtKB-SubCell"/>
</dbReference>
<evidence type="ECO:0000256" key="7">
    <source>
        <dbReference type="HAMAP-Rule" id="MF_02065"/>
    </source>
</evidence>
<evidence type="ECO:0000256" key="3">
    <source>
        <dbReference type="ARBA" id="ARBA00022989"/>
    </source>
</evidence>
<dbReference type="Gene3D" id="3.30.1490.480">
    <property type="entry name" value="Endolytic murein transglycosylase"/>
    <property type="match status" value="2"/>
</dbReference>
<dbReference type="NCBIfam" id="TIGR00247">
    <property type="entry name" value="endolytic transglycosylase MltG"/>
    <property type="match status" value="1"/>
</dbReference>
<reference evidence="8 9" key="1">
    <citation type="submission" date="2011-08" db="EMBL/GenBank/DDBJ databases">
        <title>Complete sequence of Caldicellulosiruptor lactoaceticus 6A.</title>
        <authorList>
            <consortium name="US DOE Joint Genome Institute"/>
            <person name="Lucas S."/>
            <person name="Han J."/>
            <person name="Lapidus A."/>
            <person name="Cheng J.-F."/>
            <person name="Goodwin L."/>
            <person name="Pitluck S."/>
            <person name="Peters L."/>
            <person name="Davenport K."/>
            <person name="Detter J.C."/>
            <person name="Han C."/>
            <person name="Tapia R."/>
            <person name="Land M."/>
            <person name="Hauser L."/>
            <person name="Kyrpides N."/>
            <person name="Ivanova N."/>
            <person name="Ovchinnikova G."/>
            <person name="Pagani I."/>
            <person name="Blumer-Schuette S.E."/>
            <person name="Kelly R.M."/>
            <person name="Woyke T."/>
        </authorList>
    </citation>
    <scope>NUCLEOTIDE SEQUENCE [LARGE SCALE GENOMIC DNA]</scope>
    <source>
        <strain evidence="8 9">6A</strain>
    </source>
</reference>
<name>G2PXN0_9FIRM</name>
<accession>G2PXN0</accession>
<dbReference type="EC" id="4.2.2.29" evidence="7"/>
<dbReference type="HOGENOM" id="CLU_025574_2_2_9"/>
<evidence type="ECO:0000313" key="8">
    <source>
        <dbReference type="EMBL" id="AEM73050.1"/>
    </source>
</evidence>
<protein>
    <recommendedName>
        <fullName evidence="7">Endolytic murein transglycosylase</fullName>
        <ecNumber evidence="7">4.2.2.29</ecNumber>
    </recommendedName>
    <alternativeName>
        <fullName evidence="7">Peptidoglycan lytic transglycosylase</fullName>
    </alternativeName>
    <alternativeName>
        <fullName evidence="7">Peptidoglycan polymerization terminase</fullName>
    </alternativeName>
</protein>
<dbReference type="GO" id="GO:0071555">
    <property type="term" value="P:cell wall organization"/>
    <property type="evidence" value="ECO:0007669"/>
    <property type="project" value="UniProtKB-KW"/>
</dbReference>
<keyword evidence="1 7" id="KW-1003">Cell membrane</keyword>
<proteinExistence type="inferred from homology"/>
<dbReference type="GO" id="GO:0009252">
    <property type="term" value="P:peptidoglycan biosynthetic process"/>
    <property type="evidence" value="ECO:0007669"/>
    <property type="project" value="UniProtKB-UniRule"/>
</dbReference>
<dbReference type="AlphaFoldDB" id="G2PXN0"/>
<keyword evidence="5 7" id="KW-0456">Lyase</keyword>
<evidence type="ECO:0000256" key="1">
    <source>
        <dbReference type="ARBA" id="ARBA00022475"/>
    </source>
</evidence>
<dbReference type="Proteomes" id="UP000009257">
    <property type="component" value="Chromosome"/>
</dbReference>
<comment type="function">
    <text evidence="7">Functions as a peptidoglycan terminase that cleaves nascent peptidoglycan strands endolytically to terminate their elongation.</text>
</comment>
<feature type="site" description="Important for catalytic activity" evidence="7">
    <location>
        <position position="233"/>
    </location>
</feature>
<feature type="transmembrane region" description="Helical" evidence="7">
    <location>
        <begin position="21"/>
        <end position="43"/>
    </location>
</feature>
<comment type="catalytic activity">
    <reaction evidence="7">
        <text>a peptidoglycan chain = a peptidoglycan chain with N-acetyl-1,6-anhydromuramyl-[peptide] at the reducing end + a peptidoglycan chain with N-acetylglucosamine at the non-reducing end.</text>
        <dbReference type="EC" id="4.2.2.29"/>
    </reaction>
</comment>
<comment type="similarity">
    <text evidence="7">Belongs to the transglycosylase MltG family.</text>
</comment>
<gene>
    <name evidence="7" type="primary">mltG</name>
    <name evidence="8" type="ORF">Calla_0386</name>
</gene>
<dbReference type="Pfam" id="PF02618">
    <property type="entry name" value="YceG"/>
    <property type="match status" value="1"/>
</dbReference>
<comment type="subcellular location">
    <subcellularLocation>
        <location evidence="7">Cell membrane</location>
        <topology evidence="7">Single-pass membrane protein</topology>
    </subcellularLocation>
</comment>
<organism evidence="8 9">
    <name type="scientific">Caldicellulosiruptor acetigenus 6A</name>
    <dbReference type="NCBI Taxonomy" id="632516"/>
    <lineage>
        <taxon>Bacteria</taxon>
        <taxon>Bacillati</taxon>
        <taxon>Bacillota</taxon>
        <taxon>Bacillota incertae sedis</taxon>
        <taxon>Caldicellulosiruptorales</taxon>
        <taxon>Caldicellulosiruptoraceae</taxon>
        <taxon>Caldicellulosiruptor</taxon>
    </lineage>
</organism>
<evidence type="ECO:0000313" key="9">
    <source>
        <dbReference type="Proteomes" id="UP000009257"/>
    </source>
</evidence>
<keyword evidence="6 7" id="KW-0961">Cell wall biogenesis/degradation</keyword>
<dbReference type="EMBL" id="CP003001">
    <property type="protein sequence ID" value="AEM73050.1"/>
    <property type="molecule type" value="Genomic_DNA"/>
</dbReference>
<evidence type="ECO:0000256" key="5">
    <source>
        <dbReference type="ARBA" id="ARBA00023239"/>
    </source>
</evidence>
<dbReference type="Gene3D" id="3.30.160.60">
    <property type="entry name" value="Classic Zinc Finger"/>
    <property type="match status" value="1"/>
</dbReference>
<sequence>MNMKNKKSFGVNSIMRLWQKSFKYYLVVLLFLVLMVSLVYVSLKHQKGKVIEAVVEIPQNTSTKDVAMILKKNGIIENPYFFMFYVKLNNYKIAAGKYKLSSDMTYEQLCKALEKGFVPKAAIKFTIPEGFTAQQIAKKLQSLGLVDEKKFLEAVNSYDFNFKYKYSSKEVKYKLEGFLFPDTYEVYPGTSEKDIIRMMLNRFLEVYESIKDKKTTGLDDVQTVILASIVEKEAKKDSERGIIAGVFLNRLQRGIKLESCATVEYVLPVHKELLSLQDVRIKSPYNTYLKKGLPPSAICSPGRKSLLAALAPAKTDYLFFVAKKDGTHIFSKTFEDHLKAQKQIEEGKK</sequence>